<keyword evidence="3" id="KW-0378">Hydrolase</keyword>
<feature type="domain" description="PDZ" evidence="6">
    <location>
        <begin position="264"/>
        <end position="363"/>
    </location>
</feature>
<sequence length="391" mass="41314">MAKTMGDRRFLSRLVLSALTAIIVGIAWQSGPLLIQSFLGPPVEQREVNPRADLPAEERSVIETFQAARESVVFITTSARVIDPWTRRSAEVSQGTGSGFIWDAQGHVVTNHHVIAGADGALIQLANGETYRARLIGADPAHDLAVLRIEGGEEAPPLPTGRSADVQVGQKVLAIGNPFGLDWTLTTGVVSALDREFPGEDRRTLRGLIQTDAAINPGNSGGPLLDSAGRLIGVNTAIFSLSGASAGIGFAVPVDIVNRVVPQLIEHGRYSPPELGIEYDQRINELARRQGLSGVLVLGVEPGSAADRIGLEPASFTSDGRLVPGDIIVEVGGRPVATSEDLMVALDTHEPGDEVEITFLRGGRPNTRNITLDDPPDGPSPDTAGPWAGSR</sequence>
<evidence type="ECO:0000256" key="2">
    <source>
        <dbReference type="ARBA" id="ARBA00022670"/>
    </source>
</evidence>
<dbReference type="InterPro" id="IPR051201">
    <property type="entry name" value="Chloro_Bact_Ser_Proteases"/>
</dbReference>
<keyword evidence="2 7" id="KW-0645">Protease</keyword>
<dbReference type="PANTHER" id="PTHR43343">
    <property type="entry name" value="PEPTIDASE S12"/>
    <property type="match status" value="1"/>
</dbReference>
<dbReference type="Pfam" id="PF13365">
    <property type="entry name" value="Trypsin_2"/>
    <property type="match status" value="1"/>
</dbReference>
<dbReference type="PROSITE" id="PS50106">
    <property type="entry name" value="PDZ"/>
    <property type="match status" value="1"/>
</dbReference>
<accession>A0A2R8C1W6</accession>
<organism evidence="7 8">
    <name type="scientific">Palleronia abyssalis</name>
    <dbReference type="NCBI Taxonomy" id="1501240"/>
    <lineage>
        <taxon>Bacteria</taxon>
        <taxon>Pseudomonadati</taxon>
        <taxon>Pseudomonadota</taxon>
        <taxon>Alphaproteobacteria</taxon>
        <taxon>Rhodobacterales</taxon>
        <taxon>Roseobacteraceae</taxon>
        <taxon>Palleronia</taxon>
    </lineage>
</organism>
<dbReference type="InterPro" id="IPR001940">
    <property type="entry name" value="Peptidase_S1C"/>
</dbReference>
<evidence type="ECO:0000313" key="8">
    <source>
        <dbReference type="Proteomes" id="UP000244912"/>
    </source>
</evidence>
<evidence type="ECO:0000256" key="4">
    <source>
        <dbReference type="ARBA" id="ARBA00022825"/>
    </source>
</evidence>
<keyword evidence="8" id="KW-1185">Reference proteome</keyword>
<dbReference type="InterPro" id="IPR009003">
    <property type="entry name" value="Peptidase_S1_PA"/>
</dbReference>
<dbReference type="SUPFAM" id="SSF50156">
    <property type="entry name" value="PDZ domain-like"/>
    <property type="match status" value="1"/>
</dbReference>
<dbReference type="SMART" id="SM00228">
    <property type="entry name" value="PDZ"/>
    <property type="match status" value="1"/>
</dbReference>
<evidence type="ECO:0000256" key="5">
    <source>
        <dbReference type="SAM" id="MobiDB-lite"/>
    </source>
</evidence>
<name>A0A2R8C1W6_9RHOB</name>
<dbReference type="EMBL" id="ONZF01000019">
    <property type="protein sequence ID" value="SPJ26408.1"/>
    <property type="molecule type" value="Genomic_DNA"/>
</dbReference>
<dbReference type="Gene3D" id="2.40.10.120">
    <property type="match status" value="1"/>
</dbReference>
<evidence type="ECO:0000256" key="3">
    <source>
        <dbReference type="ARBA" id="ARBA00022801"/>
    </source>
</evidence>
<keyword evidence="4" id="KW-0720">Serine protease</keyword>
<proteinExistence type="inferred from homology"/>
<dbReference type="AlphaFoldDB" id="A0A2R8C1W6"/>
<dbReference type="Gene3D" id="2.30.42.10">
    <property type="match status" value="1"/>
</dbReference>
<evidence type="ECO:0000256" key="1">
    <source>
        <dbReference type="ARBA" id="ARBA00010541"/>
    </source>
</evidence>
<dbReference type="GO" id="GO:0006508">
    <property type="term" value="P:proteolysis"/>
    <property type="evidence" value="ECO:0007669"/>
    <property type="project" value="UniProtKB-KW"/>
</dbReference>
<feature type="region of interest" description="Disordered" evidence="5">
    <location>
        <begin position="362"/>
        <end position="391"/>
    </location>
</feature>
<dbReference type="PRINTS" id="PR00834">
    <property type="entry name" value="PROTEASES2C"/>
</dbReference>
<dbReference type="InterPro" id="IPR036034">
    <property type="entry name" value="PDZ_sf"/>
</dbReference>
<evidence type="ECO:0000259" key="6">
    <source>
        <dbReference type="PROSITE" id="PS50106"/>
    </source>
</evidence>
<dbReference type="Pfam" id="PF13180">
    <property type="entry name" value="PDZ_2"/>
    <property type="match status" value="1"/>
</dbReference>
<reference evidence="8" key="1">
    <citation type="submission" date="2018-03" db="EMBL/GenBank/DDBJ databases">
        <authorList>
            <person name="Rodrigo-Torres L."/>
            <person name="Arahal R. D."/>
            <person name="Lucena T."/>
        </authorList>
    </citation>
    <scope>NUCLEOTIDE SEQUENCE [LARGE SCALE GENOMIC DNA]</scope>
    <source>
        <strain evidence="8">CECT 8504</strain>
    </source>
</reference>
<dbReference type="PANTHER" id="PTHR43343:SF3">
    <property type="entry name" value="PROTEASE DO-LIKE 8, CHLOROPLASTIC"/>
    <property type="match status" value="1"/>
</dbReference>
<dbReference type="Proteomes" id="UP000244912">
    <property type="component" value="Unassembled WGS sequence"/>
</dbReference>
<dbReference type="FunFam" id="2.40.10.10:FF:000001">
    <property type="entry name" value="Periplasmic serine protease DegS"/>
    <property type="match status" value="1"/>
</dbReference>
<evidence type="ECO:0000313" key="7">
    <source>
        <dbReference type="EMBL" id="SPJ26408.1"/>
    </source>
</evidence>
<dbReference type="GO" id="GO:0004252">
    <property type="term" value="F:serine-type endopeptidase activity"/>
    <property type="evidence" value="ECO:0007669"/>
    <property type="project" value="InterPro"/>
</dbReference>
<dbReference type="InterPro" id="IPR001478">
    <property type="entry name" value="PDZ"/>
</dbReference>
<dbReference type="SUPFAM" id="SSF50494">
    <property type="entry name" value="Trypsin-like serine proteases"/>
    <property type="match status" value="1"/>
</dbReference>
<gene>
    <name evidence="7" type="primary">htrA</name>
    <name evidence="7" type="ORF">PAA8504_04266</name>
</gene>
<comment type="similarity">
    <text evidence="1">Belongs to the peptidase S1C family.</text>
</comment>
<dbReference type="RefSeq" id="WP_219928971.1">
    <property type="nucleotide sequence ID" value="NZ_ONZF01000019.1"/>
</dbReference>
<protein>
    <submittedName>
        <fullName evidence="7">Serine protease HtrA</fullName>
    </submittedName>
</protein>